<dbReference type="NCBIfam" id="NF005894">
    <property type="entry name" value="PRK07857.1"/>
    <property type="match status" value="1"/>
</dbReference>
<accession>A0ABU2J6W3</accession>
<dbReference type="SUPFAM" id="SSF48600">
    <property type="entry name" value="Chorismate mutase II"/>
    <property type="match status" value="1"/>
</dbReference>
<dbReference type="PROSITE" id="PS51168">
    <property type="entry name" value="CHORISMATE_MUT_2"/>
    <property type="match status" value="1"/>
</dbReference>
<keyword evidence="4" id="KW-1185">Reference proteome</keyword>
<name>A0ABU2J6W3_9ACTN</name>
<reference evidence="4" key="1">
    <citation type="submission" date="2023-07" db="EMBL/GenBank/DDBJ databases">
        <title>30 novel species of actinomycetes from the DSMZ collection.</title>
        <authorList>
            <person name="Nouioui I."/>
        </authorList>
    </citation>
    <scope>NUCLEOTIDE SEQUENCE [LARGE SCALE GENOMIC DNA]</scope>
    <source>
        <strain evidence="4">DSM 44399</strain>
    </source>
</reference>
<sequence length="159" mass="17346">MLQDTYFALADSALTRSHENEREHTMTTEPEGVEDGPLLPQATATAPDASAEHSETMSTTKADANVSICTRRDLIDEIDRDVIGLLQRRKDLATEIQRLRMGIGGPRLSINRESEIVQRYRVGLGKPGAQVANLVLEISRGPSTTRLSTDAHADGPPTL</sequence>
<feature type="region of interest" description="Disordered" evidence="1">
    <location>
        <begin position="13"/>
        <end position="63"/>
    </location>
</feature>
<dbReference type="Gene3D" id="1.20.59.10">
    <property type="entry name" value="Chorismate mutase"/>
    <property type="match status" value="1"/>
</dbReference>
<dbReference type="Pfam" id="PF01817">
    <property type="entry name" value="CM_2"/>
    <property type="match status" value="1"/>
</dbReference>
<dbReference type="InterPro" id="IPR010958">
    <property type="entry name" value="Chorismate_mutase_highGC-bac"/>
</dbReference>
<evidence type="ECO:0000259" key="2">
    <source>
        <dbReference type="PROSITE" id="PS51168"/>
    </source>
</evidence>
<dbReference type="InterPro" id="IPR036263">
    <property type="entry name" value="Chorismate_II_sf"/>
</dbReference>
<feature type="compositionally biased region" description="Basic and acidic residues" evidence="1">
    <location>
        <begin position="16"/>
        <end position="26"/>
    </location>
</feature>
<dbReference type="NCBIfam" id="TIGR01808">
    <property type="entry name" value="CM_M_hiGC-arch"/>
    <property type="match status" value="1"/>
</dbReference>
<evidence type="ECO:0000256" key="1">
    <source>
        <dbReference type="SAM" id="MobiDB-lite"/>
    </source>
</evidence>
<protein>
    <submittedName>
        <fullName evidence="3">Chorismate mutase</fullName>
        <ecNumber evidence="3">5.4.99.5</ecNumber>
    </submittedName>
</protein>
<gene>
    <name evidence="3" type="ORF">RM423_03445</name>
</gene>
<dbReference type="EC" id="5.4.99.5" evidence="3"/>
<dbReference type="InterPro" id="IPR002701">
    <property type="entry name" value="CM_II_prokaryot"/>
</dbReference>
<dbReference type="InterPro" id="IPR036979">
    <property type="entry name" value="CM_dom_sf"/>
</dbReference>
<dbReference type="Proteomes" id="UP001183176">
    <property type="component" value="Unassembled WGS sequence"/>
</dbReference>
<proteinExistence type="predicted"/>
<dbReference type="EMBL" id="JAVREH010000003">
    <property type="protein sequence ID" value="MDT0260443.1"/>
    <property type="molecule type" value="Genomic_DNA"/>
</dbReference>
<feature type="domain" description="Chorismate mutase" evidence="2">
    <location>
        <begin position="62"/>
        <end position="159"/>
    </location>
</feature>
<comment type="caution">
    <text evidence="3">The sequence shown here is derived from an EMBL/GenBank/DDBJ whole genome shotgun (WGS) entry which is preliminary data.</text>
</comment>
<evidence type="ECO:0000313" key="3">
    <source>
        <dbReference type="EMBL" id="MDT0260443.1"/>
    </source>
</evidence>
<evidence type="ECO:0000313" key="4">
    <source>
        <dbReference type="Proteomes" id="UP001183176"/>
    </source>
</evidence>
<keyword evidence="3" id="KW-0413">Isomerase</keyword>
<dbReference type="GO" id="GO:0004106">
    <property type="term" value="F:chorismate mutase activity"/>
    <property type="evidence" value="ECO:0007669"/>
    <property type="project" value="UniProtKB-EC"/>
</dbReference>
<organism evidence="3 4">
    <name type="scientific">Jatrophihabitans lederbergiae</name>
    <dbReference type="NCBI Taxonomy" id="3075547"/>
    <lineage>
        <taxon>Bacteria</taxon>
        <taxon>Bacillati</taxon>
        <taxon>Actinomycetota</taxon>
        <taxon>Actinomycetes</taxon>
        <taxon>Jatrophihabitantales</taxon>
        <taxon>Jatrophihabitantaceae</taxon>
        <taxon>Jatrophihabitans</taxon>
    </lineage>
</organism>
<dbReference type="RefSeq" id="WP_311421594.1">
    <property type="nucleotide sequence ID" value="NZ_JAVREH010000003.1"/>
</dbReference>
<dbReference type="SMART" id="SM00830">
    <property type="entry name" value="CM_2"/>
    <property type="match status" value="1"/>
</dbReference>